<evidence type="ECO:0000256" key="1">
    <source>
        <dbReference type="SAM" id="MobiDB-lite"/>
    </source>
</evidence>
<sequence>MGKSGETRLLLKLSFQLLNPASSSFATRPTPRPHHPTPSPSPHTLTPLYSSGLKTQLSVGKPDPGSRLYSECGNTSKLTLANCRKPFYFRVLF</sequence>
<evidence type="ECO:0000313" key="2">
    <source>
        <dbReference type="EMBL" id="KAF7266667.1"/>
    </source>
</evidence>
<keyword evidence="3" id="KW-1185">Reference proteome</keyword>
<protein>
    <submittedName>
        <fullName evidence="2">Uncharacterized protein</fullName>
    </submittedName>
</protein>
<dbReference type="Proteomes" id="UP000625711">
    <property type="component" value="Unassembled WGS sequence"/>
</dbReference>
<dbReference type="AlphaFoldDB" id="A0A834I468"/>
<feature type="region of interest" description="Disordered" evidence="1">
    <location>
        <begin position="22"/>
        <end position="57"/>
    </location>
</feature>
<organism evidence="2 3">
    <name type="scientific">Rhynchophorus ferrugineus</name>
    <name type="common">Red palm weevil</name>
    <name type="synonym">Curculio ferrugineus</name>
    <dbReference type="NCBI Taxonomy" id="354439"/>
    <lineage>
        <taxon>Eukaryota</taxon>
        <taxon>Metazoa</taxon>
        <taxon>Ecdysozoa</taxon>
        <taxon>Arthropoda</taxon>
        <taxon>Hexapoda</taxon>
        <taxon>Insecta</taxon>
        <taxon>Pterygota</taxon>
        <taxon>Neoptera</taxon>
        <taxon>Endopterygota</taxon>
        <taxon>Coleoptera</taxon>
        <taxon>Polyphaga</taxon>
        <taxon>Cucujiformia</taxon>
        <taxon>Curculionidae</taxon>
        <taxon>Dryophthorinae</taxon>
        <taxon>Rhynchophorus</taxon>
    </lineage>
</organism>
<evidence type="ECO:0000313" key="3">
    <source>
        <dbReference type="Proteomes" id="UP000625711"/>
    </source>
</evidence>
<gene>
    <name evidence="2" type="ORF">GWI33_020029</name>
</gene>
<comment type="caution">
    <text evidence="2">The sequence shown here is derived from an EMBL/GenBank/DDBJ whole genome shotgun (WGS) entry which is preliminary data.</text>
</comment>
<dbReference type="EMBL" id="JAACXV010014519">
    <property type="protein sequence ID" value="KAF7266667.1"/>
    <property type="molecule type" value="Genomic_DNA"/>
</dbReference>
<reference evidence="2" key="1">
    <citation type="submission" date="2020-08" db="EMBL/GenBank/DDBJ databases">
        <title>Genome sequencing and assembly of the red palm weevil Rhynchophorus ferrugineus.</title>
        <authorList>
            <person name="Dias G.B."/>
            <person name="Bergman C.M."/>
            <person name="Manee M."/>
        </authorList>
    </citation>
    <scope>NUCLEOTIDE SEQUENCE</scope>
    <source>
        <strain evidence="2">AA-2017</strain>
        <tissue evidence="2">Whole larva</tissue>
    </source>
</reference>
<name>A0A834I468_RHYFE</name>
<accession>A0A834I468</accession>
<proteinExistence type="predicted"/>